<evidence type="ECO:0000313" key="2">
    <source>
        <dbReference type="EMBL" id="MEK7952569.1"/>
    </source>
</evidence>
<feature type="signal peptide" evidence="1">
    <location>
        <begin position="1"/>
        <end position="17"/>
    </location>
</feature>
<feature type="chain" id="PRO_5045649027" description="Lipoprotein" evidence="1">
    <location>
        <begin position="18"/>
        <end position="118"/>
    </location>
</feature>
<proteinExistence type="predicted"/>
<name>A0ABU9AXS5_9BACT</name>
<evidence type="ECO:0000313" key="3">
    <source>
        <dbReference type="Proteomes" id="UP001371305"/>
    </source>
</evidence>
<accession>A0ABU9AXS5</accession>
<sequence length="118" mass="12525">MKPLCCAIAALSLASCAQVSQLKTATVGGFSKVSSGLASATDATMAKIMPPKIPVVEVREKDLKPVKTGQEQAVAFEKTRRNSFWNMFRGPVDFHEPALPADAGIMDGELLPPPPADE</sequence>
<organism evidence="2 3">
    <name type="scientific">Luteolibacter soli</name>
    <dbReference type="NCBI Taxonomy" id="3135280"/>
    <lineage>
        <taxon>Bacteria</taxon>
        <taxon>Pseudomonadati</taxon>
        <taxon>Verrucomicrobiota</taxon>
        <taxon>Verrucomicrobiia</taxon>
        <taxon>Verrucomicrobiales</taxon>
        <taxon>Verrucomicrobiaceae</taxon>
        <taxon>Luteolibacter</taxon>
    </lineage>
</organism>
<evidence type="ECO:0008006" key="4">
    <source>
        <dbReference type="Google" id="ProtNLM"/>
    </source>
</evidence>
<dbReference type="Proteomes" id="UP001371305">
    <property type="component" value="Unassembled WGS sequence"/>
</dbReference>
<keyword evidence="3" id="KW-1185">Reference proteome</keyword>
<evidence type="ECO:0000256" key="1">
    <source>
        <dbReference type="SAM" id="SignalP"/>
    </source>
</evidence>
<keyword evidence="1" id="KW-0732">Signal</keyword>
<comment type="caution">
    <text evidence="2">The sequence shown here is derived from an EMBL/GenBank/DDBJ whole genome shotgun (WGS) entry which is preliminary data.</text>
</comment>
<dbReference type="EMBL" id="JBBUKT010000008">
    <property type="protein sequence ID" value="MEK7952569.1"/>
    <property type="molecule type" value="Genomic_DNA"/>
</dbReference>
<dbReference type="PROSITE" id="PS51257">
    <property type="entry name" value="PROKAR_LIPOPROTEIN"/>
    <property type="match status" value="1"/>
</dbReference>
<dbReference type="RefSeq" id="WP_341406326.1">
    <property type="nucleotide sequence ID" value="NZ_JBBUKT010000008.1"/>
</dbReference>
<protein>
    <recommendedName>
        <fullName evidence="4">Lipoprotein</fullName>
    </recommendedName>
</protein>
<gene>
    <name evidence="2" type="ORF">WKV53_18795</name>
</gene>
<reference evidence="2 3" key="1">
    <citation type="submission" date="2024-04" db="EMBL/GenBank/DDBJ databases">
        <title>Luteolibacter sp. isolated from soil.</title>
        <authorList>
            <person name="An J."/>
        </authorList>
    </citation>
    <scope>NUCLEOTIDE SEQUENCE [LARGE SCALE GENOMIC DNA]</scope>
    <source>
        <strain evidence="2 3">Y139</strain>
    </source>
</reference>